<feature type="binding site" evidence="8">
    <location>
        <begin position="123"/>
        <end position="130"/>
    </location>
    <ligand>
        <name>ATP</name>
        <dbReference type="ChEBI" id="CHEBI:30616"/>
    </ligand>
</feature>
<dbReference type="GO" id="GO:0140663">
    <property type="term" value="F:ATP-dependent FeS chaperone activity"/>
    <property type="evidence" value="ECO:0007669"/>
    <property type="project" value="InterPro"/>
</dbReference>
<keyword evidence="3 8" id="KW-0479">Metal-binding</keyword>
<dbReference type="PROSITE" id="PS01215">
    <property type="entry name" value="MRP"/>
    <property type="match status" value="1"/>
</dbReference>
<feature type="domain" description="MIP18 family-like" evidence="9">
    <location>
        <begin position="4"/>
        <end position="72"/>
    </location>
</feature>
<keyword evidence="4 8" id="KW-0547">Nucleotide-binding</keyword>
<dbReference type="GO" id="GO:0005524">
    <property type="term" value="F:ATP binding"/>
    <property type="evidence" value="ECO:0007669"/>
    <property type="project" value="UniProtKB-UniRule"/>
</dbReference>
<dbReference type="PANTHER" id="PTHR42961:SF2">
    <property type="entry name" value="IRON-SULFUR PROTEIN NUBPL"/>
    <property type="match status" value="1"/>
</dbReference>
<evidence type="ECO:0000313" key="11">
    <source>
        <dbReference type="Proteomes" id="UP000243739"/>
    </source>
</evidence>
<sequence length="357" mass="38670">MITEEQVLEALKGVEDPEIHRSLVDLDMIRNIVIDGDKVSLEVVLTIQGCPLKSTIGQDVENALKALGVKEVDVTFGSMTDEERSALATKLQGGKSQVSLNPQKGSPLLAADSKTKFIAVTSGKGGVGKSTVSVNLAVALARMGNKVGLIDADIYGFSVPDMMGIEEQPKVIDKLILPVERFGVKVISMGFFVPDNSPVVWRGPLLGRMLKTFFEEVYWGDLDFMILDLPPGTGDMALDVHNTIPQSKEIIVTTPHATAAFVAARAGTLAIKTNHEIIGVVENMSFYECESGEKAYIFGKDGGKKLSEELKTELLTQIPIGAPDYQETDEFAPSIYPQGSKIGEIYQQLARKVIEKA</sequence>
<dbReference type="HAMAP" id="MF_02040">
    <property type="entry name" value="Mrp_NBP35"/>
    <property type="match status" value="1"/>
</dbReference>
<dbReference type="RefSeq" id="WP_069657672.1">
    <property type="nucleotide sequence ID" value="NZ_MIJF01000089.1"/>
</dbReference>
<dbReference type="InterPro" id="IPR027417">
    <property type="entry name" value="P-loop_NTPase"/>
</dbReference>
<dbReference type="EMBL" id="MIJF01000089">
    <property type="protein sequence ID" value="OEF96454.1"/>
    <property type="molecule type" value="Genomic_DNA"/>
</dbReference>
<dbReference type="GO" id="GO:0016226">
    <property type="term" value="P:iron-sulfur cluster assembly"/>
    <property type="evidence" value="ECO:0007669"/>
    <property type="project" value="InterPro"/>
</dbReference>
<comment type="similarity">
    <text evidence="2">In the C-terminal section; belongs to the Mrp/NBP35 ATP-binding proteins family.</text>
</comment>
<dbReference type="CDD" id="cd02037">
    <property type="entry name" value="Mrp_NBP35"/>
    <property type="match status" value="1"/>
</dbReference>
<reference evidence="10 11" key="1">
    <citation type="submission" date="2016-09" db="EMBL/GenBank/DDBJ databases">
        <title>Draft genome sequence for the type strain of Vulcanibacillus modesticaldus BR, a strictly anaerobic, moderately thermophilic, and nitrate-reducing bacterium from deep sea-hydrothermal vents of the Mid-Atlantic Ridge.</title>
        <authorList>
            <person name="Abin C.A."/>
            <person name="Hollibaugh J.T."/>
        </authorList>
    </citation>
    <scope>NUCLEOTIDE SEQUENCE [LARGE SCALE GENOMIC DNA]</scope>
    <source>
        <strain evidence="10 11">BR</strain>
    </source>
</reference>
<comment type="similarity">
    <text evidence="1">In the N-terminal section; belongs to the MIP18 family.</text>
</comment>
<keyword evidence="5 8" id="KW-0067">ATP-binding</keyword>
<dbReference type="InterPro" id="IPR002744">
    <property type="entry name" value="MIP18-like"/>
</dbReference>
<dbReference type="SUPFAM" id="SSF52540">
    <property type="entry name" value="P-loop containing nucleoside triphosphate hydrolases"/>
    <property type="match status" value="1"/>
</dbReference>
<dbReference type="AlphaFoldDB" id="A0A1D2YS49"/>
<dbReference type="GO" id="GO:0016887">
    <property type="term" value="F:ATP hydrolysis activity"/>
    <property type="evidence" value="ECO:0007669"/>
    <property type="project" value="UniProtKB-UniRule"/>
</dbReference>
<comment type="caution">
    <text evidence="10">The sequence shown here is derived from an EMBL/GenBank/DDBJ whole genome shotgun (WGS) entry which is preliminary data.</text>
</comment>
<evidence type="ECO:0000256" key="2">
    <source>
        <dbReference type="ARBA" id="ARBA00008205"/>
    </source>
</evidence>
<proteinExistence type="inferred from homology"/>
<evidence type="ECO:0000313" key="10">
    <source>
        <dbReference type="EMBL" id="OEF96454.1"/>
    </source>
</evidence>
<name>A0A1D2YS49_9BACI</name>
<dbReference type="GO" id="GO:0051539">
    <property type="term" value="F:4 iron, 4 sulfur cluster binding"/>
    <property type="evidence" value="ECO:0007669"/>
    <property type="project" value="TreeGrafter"/>
</dbReference>
<keyword evidence="7 8" id="KW-0411">Iron-sulfur</keyword>
<dbReference type="GO" id="GO:0046872">
    <property type="term" value="F:metal ion binding"/>
    <property type="evidence" value="ECO:0007669"/>
    <property type="project" value="UniProtKB-KW"/>
</dbReference>
<dbReference type="SUPFAM" id="SSF117916">
    <property type="entry name" value="Fe-S cluster assembly (FSCA) domain-like"/>
    <property type="match status" value="1"/>
</dbReference>
<dbReference type="FunFam" id="3.40.50.300:FF:001099">
    <property type="entry name" value="Iron-sulfur cluster carrier protein"/>
    <property type="match status" value="1"/>
</dbReference>
<dbReference type="InterPro" id="IPR044304">
    <property type="entry name" value="NUBPL-like"/>
</dbReference>
<dbReference type="Gene3D" id="3.40.50.300">
    <property type="entry name" value="P-loop containing nucleotide triphosphate hydrolases"/>
    <property type="match status" value="1"/>
</dbReference>
<dbReference type="InterPro" id="IPR000808">
    <property type="entry name" value="Mrp-like_CS"/>
</dbReference>
<dbReference type="Proteomes" id="UP000243739">
    <property type="component" value="Unassembled WGS sequence"/>
</dbReference>
<comment type="similarity">
    <text evidence="8">Belongs to the Mrp/NBP35 ATP-binding proteins family.</text>
</comment>
<evidence type="ECO:0000256" key="7">
    <source>
        <dbReference type="ARBA" id="ARBA00023014"/>
    </source>
</evidence>
<accession>A0A1D2YS49</accession>
<dbReference type="STRING" id="337097.BHF71_04685"/>
<evidence type="ECO:0000256" key="4">
    <source>
        <dbReference type="ARBA" id="ARBA00022741"/>
    </source>
</evidence>
<comment type="function">
    <text evidence="8">Binds and transfers iron-sulfur (Fe-S) clusters to target apoproteins. Can hydrolyze ATP.</text>
</comment>
<dbReference type="PANTHER" id="PTHR42961">
    <property type="entry name" value="IRON-SULFUR PROTEIN NUBPL"/>
    <property type="match status" value="1"/>
</dbReference>
<keyword evidence="11" id="KW-1185">Reference proteome</keyword>
<comment type="subunit">
    <text evidence="8">Homodimer.</text>
</comment>
<keyword evidence="8" id="KW-0378">Hydrolase</keyword>
<evidence type="ECO:0000256" key="5">
    <source>
        <dbReference type="ARBA" id="ARBA00022840"/>
    </source>
</evidence>
<evidence type="ECO:0000259" key="9">
    <source>
        <dbReference type="Pfam" id="PF01883"/>
    </source>
</evidence>
<evidence type="ECO:0000256" key="6">
    <source>
        <dbReference type="ARBA" id="ARBA00023004"/>
    </source>
</evidence>
<evidence type="ECO:0000256" key="3">
    <source>
        <dbReference type="ARBA" id="ARBA00022723"/>
    </source>
</evidence>
<dbReference type="InterPro" id="IPR033756">
    <property type="entry name" value="YlxH/NBP35"/>
</dbReference>
<protein>
    <recommendedName>
        <fullName evidence="8">Iron-sulfur cluster carrier protein</fullName>
    </recommendedName>
</protein>
<dbReference type="InterPro" id="IPR034904">
    <property type="entry name" value="FSCA_dom_sf"/>
</dbReference>
<dbReference type="Gene3D" id="3.30.300.130">
    <property type="entry name" value="Fe-S cluster assembly (FSCA)"/>
    <property type="match status" value="1"/>
</dbReference>
<evidence type="ECO:0000256" key="8">
    <source>
        <dbReference type="HAMAP-Rule" id="MF_02040"/>
    </source>
</evidence>
<dbReference type="OrthoDB" id="9809679at2"/>
<keyword evidence="6 8" id="KW-0408">Iron</keyword>
<dbReference type="Pfam" id="PF01883">
    <property type="entry name" value="FeS_assembly_P"/>
    <property type="match status" value="1"/>
</dbReference>
<gene>
    <name evidence="10" type="ORF">BHF71_04685</name>
</gene>
<evidence type="ECO:0000256" key="1">
    <source>
        <dbReference type="ARBA" id="ARBA00007352"/>
    </source>
</evidence>
<dbReference type="InterPro" id="IPR019591">
    <property type="entry name" value="Mrp/NBP35_ATP-bd"/>
</dbReference>
<dbReference type="Pfam" id="PF10609">
    <property type="entry name" value="ParA"/>
    <property type="match status" value="1"/>
</dbReference>
<organism evidence="10 11">
    <name type="scientific">Vulcanibacillus modesticaldus</name>
    <dbReference type="NCBI Taxonomy" id="337097"/>
    <lineage>
        <taxon>Bacteria</taxon>
        <taxon>Bacillati</taxon>
        <taxon>Bacillota</taxon>
        <taxon>Bacilli</taxon>
        <taxon>Bacillales</taxon>
        <taxon>Bacillaceae</taxon>
        <taxon>Vulcanibacillus</taxon>
    </lineage>
</organism>